<dbReference type="Pfam" id="PF00512">
    <property type="entry name" value="HisKA"/>
    <property type="match status" value="1"/>
</dbReference>
<dbReference type="GO" id="GO:0004673">
    <property type="term" value="F:protein histidine kinase activity"/>
    <property type="evidence" value="ECO:0007669"/>
    <property type="project" value="UniProtKB-EC"/>
</dbReference>
<dbReference type="SMART" id="SM00387">
    <property type="entry name" value="HATPase_c"/>
    <property type="match status" value="1"/>
</dbReference>
<sequence length="369" mass="38452">MTGAPPPVRVSARLRLALSYALFLVAAGAILLLGVYVVLRYVPDYPLTAANPRDSGGTVVATRGEILQAVVGVSGFALAALAIVGMVGGWLLAGWVLRPLQRITEAVRVAAGDRGHRVALGGRNDEFRQVADAVDHMLDELHAAYEVQERFAANASHELRTPLAVTATMLEVAARDPEGQDYPVLVERLRVTNARAITLTEALLRLADAQAVGARADVVDLATLVRASLAENADEAARRGVTVTTALAPARVVGDPSLLAQLVTNLVQNALRHSGTDGRAHLTTTTDPADRTAVLAVGTTGAVFTPEAAARLVEPFLRGAGRLARGAGGHGLGLALVDRIVTTHDGTLDITPRAAGGLDVRVALPAARP</sequence>
<dbReference type="InterPro" id="IPR005467">
    <property type="entry name" value="His_kinase_dom"/>
</dbReference>
<dbReference type="PROSITE" id="PS50885">
    <property type="entry name" value="HAMP"/>
    <property type="match status" value="1"/>
</dbReference>
<dbReference type="SUPFAM" id="SSF47384">
    <property type="entry name" value="Homodimeric domain of signal transducing histidine kinase"/>
    <property type="match status" value="1"/>
</dbReference>
<dbReference type="SMART" id="SM00388">
    <property type="entry name" value="HisKA"/>
    <property type="match status" value="1"/>
</dbReference>
<dbReference type="Gene3D" id="3.30.565.10">
    <property type="entry name" value="Histidine kinase-like ATPase, C-terminal domain"/>
    <property type="match status" value="1"/>
</dbReference>
<comment type="catalytic activity">
    <reaction evidence="1">
        <text>ATP + protein L-histidine = ADP + protein N-phospho-L-histidine.</text>
        <dbReference type="EC" id="2.7.13.3"/>
    </reaction>
</comment>
<evidence type="ECO:0000259" key="12">
    <source>
        <dbReference type="PROSITE" id="PS50885"/>
    </source>
</evidence>
<gene>
    <name evidence="13" type="ORF">JO380_002397</name>
</gene>
<keyword evidence="5 13" id="KW-0808">Transferase</keyword>
<keyword evidence="9" id="KW-0902">Two-component regulatory system</keyword>
<dbReference type="Pfam" id="PF02518">
    <property type="entry name" value="HATPase_c"/>
    <property type="match status" value="1"/>
</dbReference>
<dbReference type="InterPro" id="IPR036890">
    <property type="entry name" value="HATPase_C_sf"/>
</dbReference>
<dbReference type="InterPro" id="IPR036097">
    <property type="entry name" value="HisK_dim/P_sf"/>
</dbReference>
<dbReference type="Gene3D" id="6.10.340.10">
    <property type="match status" value="1"/>
</dbReference>
<keyword evidence="6 10" id="KW-0812">Transmembrane</keyword>
<comment type="caution">
    <text evidence="13">The sequence shown here is derived from an EMBL/GenBank/DDBJ whole genome shotgun (WGS) entry which is preliminary data.</text>
</comment>
<evidence type="ECO:0000256" key="5">
    <source>
        <dbReference type="ARBA" id="ARBA00022679"/>
    </source>
</evidence>
<dbReference type="PANTHER" id="PTHR45436">
    <property type="entry name" value="SENSOR HISTIDINE KINASE YKOH"/>
    <property type="match status" value="1"/>
</dbReference>
<evidence type="ECO:0000313" key="14">
    <source>
        <dbReference type="Proteomes" id="UP001240250"/>
    </source>
</evidence>
<dbReference type="RefSeq" id="WP_070319290.1">
    <property type="nucleotide sequence ID" value="NZ_CP194061.1"/>
</dbReference>
<keyword evidence="7 13" id="KW-0418">Kinase</keyword>
<dbReference type="SUPFAM" id="SSF55874">
    <property type="entry name" value="ATPase domain of HSP90 chaperone/DNA topoisomerase II/histidine kinase"/>
    <property type="match status" value="1"/>
</dbReference>
<evidence type="ECO:0000256" key="8">
    <source>
        <dbReference type="ARBA" id="ARBA00022989"/>
    </source>
</evidence>
<evidence type="ECO:0000256" key="3">
    <source>
        <dbReference type="ARBA" id="ARBA00012438"/>
    </source>
</evidence>
<dbReference type="Gene3D" id="1.10.287.130">
    <property type="match status" value="1"/>
</dbReference>
<evidence type="ECO:0000256" key="10">
    <source>
        <dbReference type="SAM" id="Phobius"/>
    </source>
</evidence>
<keyword evidence="4" id="KW-0597">Phosphoprotein</keyword>
<dbReference type="Pfam" id="PF00672">
    <property type="entry name" value="HAMP"/>
    <property type="match status" value="1"/>
</dbReference>
<proteinExistence type="predicted"/>
<dbReference type="InterPro" id="IPR003660">
    <property type="entry name" value="HAMP_dom"/>
</dbReference>
<evidence type="ECO:0000313" key="13">
    <source>
        <dbReference type="EMBL" id="MDQ0426016.1"/>
    </source>
</evidence>
<evidence type="ECO:0000259" key="11">
    <source>
        <dbReference type="PROSITE" id="PS50109"/>
    </source>
</evidence>
<keyword evidence="8 10" id="KW-1133">Transmembrane helix</keyword>
<reference evidence="13 14" key="1">
    <citation type="submission" date="2023-07" db="EMBL/GenBank/DDBJ databases">
        <title>Sequencing the genomes of 1000 actinobacteria strains.</title>
        <authorList>
            <person name="Klenk H.-P."/>
        </authorList>
    </citation>
    <scope>NUCLEOTIDE SEQUENCE [LARGE SCALE GENOMIC DNA]</scope>
    <source>
        <strain evidence="13 14">DSM 14785</strain>
    </source>
</reference>
<evidence type="ECO:0000256" key="2">
    <source>
        <dbReference type="ARBA" id="ARBA00004236"/>
    </source>
</evidence>
<protein>
    <recommendedName>
        <fullName evidence="3">histidine kinase</fullName>
        <ecNumber evidence="3">2.7.13.3</ecNumber>
    </recommendedName>
</protein>
<evidence type="ECO:0000256" key="7">
    <source>
        <dbReference type="ARBA" id="ARBA00022777"/>
    </source>
</evidence>
<keyword evidence="14" id="KW-1185">Reference proteome</keyword>
<evidence type="ECO:0000256" key="1">
    <source>
        <dbReference type="ARBA" id="ARBA00000085"/>
    </source>
</evidence>
<name>A0ABU0GKY4_9CELL</name>
<evidence type="ECO:0000256" key="9">
    <source>
        <dbReference type="ARBA" id="ARBA00023012"/>
    </source>
</evidence>
<feature type="domain" description="HAMP" evidence="12">
    <location>
        <begin position="94"/>
        <end position="146"/>
    </location>
</feature>
<comment type="subcellular location">
    <subcellularLocation>
        <location evidence="2">Cell membrane</location>
    </subcellularLocation>
</comment>
<dbReference type="InterPro" id="IPR050428">
    <property type="entry name" value="TCS_sensor_his_kinase"/>
</dbReference>
<keyword evidence="10" id="KW-0472">Membrane</keyword>
<evidence type="ECO:0000256" key="4">
    <source>
        <dbReference type="ARBA" id="ARBA00022553"/>
    </source>
</evidence>
<dbReference type="PROSITE" id="PS50109">
    <property type="entry name" value="HIS_KIN"/>
    <property type="match status" value="1"/>
</dbReference>
<dbReference type="CDD" id="cd06225">
    <property type="entry name" value="HAMP"/>
    <property type="match status" value="1"/>
</dbReference>
<dbReference type="PANTHER" id="PTHR45436:SF5">
    <property type="entry name" value="SENSOR HISTIDINE KINASE TRCS"/>
    <property type="match status" value="1"/>
</dbReference>
<dbReference type="SUPFAM" id="SSF158472">
    <property type="entry name" value="HAMP domain-like"/>
    <property type="match status" value="1"/>
</dbReference>
<dbReference type="Proteomes" id="UP001240250">
    <property type="component" value="Unassembled WGS sequence"/>
</dbReference>
<feature type="transmembrane region" description="Helical" evidence="10">
    <location>
        <begin position="20"/>
        <end position="39"/>
    </location>
</feature>
<feature type="domain" description="Histidine kinase" evidence="11">
    <location>
        <begin position="154"/>
        <end position="368"/>
    </location>
</feature>
<organism evidence="13 14">
    <name type="scientific">Cellulomonas iranensis</name>
    <dbReference type="NCBI Taxonomy" id="76862"/>
    <lineage>
        <taxon>Bacteria</taxon>
        <taxon>Bacillati</taxon>
        <taxon>Actinomycetota</taxon>
        <taxon>Actinomycetes</taxon>
        <taxon>Micrococcales</taxon>
        <taxon>Cellulomonadaceae</taxon>
        <taxon>Cellulomonas</taxon>
    </lineage>
</organism>
<dbReference type="EMBL" id="JAUSVM010000001">
    <property type="protein sequence ID" value="MDQ0426016.1"/>
    <property type="molecule type" value="Genomic_DNA"/>
</dbReference>
<dbReference type="SMART" id="SM00304">
    <property type="entry name" value="HAMP"/>
    <property type="match status" value="1"/>
</dbReference>
<accession>A0ABU0GKY4</accession>
<dbReference type="EC" id="2.7.13.3" evidence="3"/>
<dbReference type="CDD" id="cd00082">
    <property type="entry name" value="HisKA"/>
    <property type="match status" value="1"/>
</dbReference>
<feature type="transmembrane region" description="Helical" evidence="10">
    <location>
        <begin position="66"/>
        <end position="93"/>
    </location>
</feature>
<dbReference type="InterPro" id="IPR003594">
    <property type="entry name" value="HATPase_dom"/>
</dbReference>
<dbReference type="InterPro" id="IPR003661">
    <property type="entry name" value="HisK_dim/P_dom"/>
</dbReference>
<evidence type="ECO:0000256" key="6">
    <source>
        <dbReference type="ARBA" id="ARBA00022692"/>
    </source>
</evidence>